<dbReference type="OrthoDB" id="10371543at2759"/>
<evidence type="ECO:0000313" key="1">
    <source>
        <dbReference type="EMBL" id="PBK88302.1"/>
    </source>
</evidence>
<dbReference type="AlphaFoldDB" id="A0A2H3DA51"/>
<dbReference type="Proteomes" id="UP000217790">
    <property type="component" value="Unassembled WGS sequence"/>
</dbReference>
<proteinExistence type="predicted"/>
<dbReference type="EMBL" id="KZ293673">
    <property type="protein sequence ID" value="PBK88302.1"/>
    <property type="molecule type" value="Genomic_DNA"/>
</dbReference>
<reference evidence="2" key="1">
    <citation type="journal article" date="2017" name="Nat. Ecol. Evol.">
        <title>Genome expansion and lineage-specific genetic innovations in the forest pathogenic fungi Armillaria.</title>
        <authorList>
            <person name="Sipos G."/>
            <person name="Prasanna A.N."/>
            <person name="Walter M.C."/>
            <person name="O'Connor E."/>
            <person name="Balint B."/>
            <person name="Krizsan K."/>
            <person name="Kiss B."/>
            <person name="Hess J."/>
            <person name="Varga T."/>
            <person name="Slot J."/>
            <person name="Riley R."/>
            <person name="Boka B."/>
            <person name="Rigling D."/>
            <person name="Barry K."/>
            <person name="Lee J."/>
            <person name="Mihaltcheva S."/>
            <person name="LaButti K."/>
            <person name="Lipzen A."/>
            <person name="Waldron R."/>
            <person name="Moloney N.M."/>
            <person name="Sperisen C."/>
            <person name="Kredics L."/>
            <person name="Vagvoelgyi C."/>
            <person name="Patrignani A."/>
            <person name="Fitzpatrick D."/>
            <person name="Nagy I."/>
            <person name="Doyle S."/>
            <person name="Anderson J.B."/>
            <person name="Grigoriev I.V."/>
            <person name="Gueldener U."/>
            <person name="Muensterkoetter M."/>
            <person name="Nagy L.G."/>
        </authorList>
    </citation>
    <scope>NUCLEOTIDE SEQUENCE [LARGE SCALE GENOMIC DNA]</scope>
    <source>
        <strain evidence="2">Ar21-2</strain>
    </source>
</reference>
<organism evidence="1 2">
    <name type="scientific">Armillaria gallica</name>
    <name type="common">Bulbous honey fungus</name>
    <name type="synonym">Armillaria bulbosa</name>
    <dbReference type="NCBI Taxonomy" id="47427"/>
    <lineage>
        <taxon>Eukaryota</taxon>
        <taxon>Fungi</taxon>
        <taxon>Dikarya</taxon>
        <taxon>Basidiomycota</taxon>
        <taxon>Agaricomycotina</taxon>
        <taxon>Agaricomycetes</taxon>
        <taxon>Agaricomycetidae</taxon>
        <taxon>Agaricales</taxon>
        <taxon>Marasmiineae</taxon>
        <taxon>Physalacriaceae</taxon>
        <taxon>Armillaria</taxon>
    </lineage>
</organism>
<keyword evidence="2" id="KW-1185">Reference proteome</keyword>
<accession>A0A2H3DA51</accession>
<sequence length="150" mass="17281">MSHENRPNLNGPLLFPHRHLHRVLLIFEGLPVQTRTSQSSINEIEIIFFYNNQDPMHHLRLSTKRYCQNGVLIVALAKGASSAFLFIDKWRCSILETYADVDVDLEVVFDEVCIPSSTRKTTQGTRLIASRCIWEAHLLRKSSSRYGRRA</sequence>
<name>A0A2H3DA51_ARMGA</name>
<dbReference type="InParanoid" id="A0A2H3DA51"/>
<evidence type="ECO:0000313" key="2">
    <source>
        <dbReference type="Proteomes" id="UP000217790"/>
    </source>
</evidence>
<protein>
    <submittedName>
        <fullName evidence="1">Uncharacterized protein</fullName>
    </submittedName>
</protein>
<gene>
    <name evidence="1" type="ORF">ARMGADRAFT_429197</name>
</gene>